<gene>
    <name evidence="3" type="ORF">R0135_12380</name>
</gene>
<dbReference type="InterPro" id="IPR029058">
    <property type="entry name" value="AB_hydrolase_fold"/>
</dbReference>
<dbReference type="Pfam" id="PF12697">
    <property type="entry name" value="Abhydrolase_6"/>
    <property type="match status" value="1"/>
</dbReference>
<dbReference type="EMBL" id="CP136864">
    <property type="protein sequence ID" value="WOJ92578.1"/>
    <property type="molecule type" value="Genomic_DNA"/>
</dbReference>
<proteinExistence type="predicted"/>
<evidence type="ECO:0000256" key="1">
    <source>
        <dbReference type="ARBA" id="ARBA00022801"/>
    </source>
</evidence>
<dbReference type="InterPro" id="IPR050266">
    <property type="entry name" value="AB_hydrolase_sf"/>
</dbReference>
<dbReference type="Proteomes" id="UP001626537">
    <property type="component" value="Chromosome"/>
</dbReference>
<feature type="domain" description="AB hydrolase-1" evidence="2">
    <location>
        <begin position="82"/>
        <end position="277"/>
    </location>
</feature>
<evidence type="ECO:0000313" key="4">
    <source>
        <dbReference type="Proteomes" id="UP001626537"/>
    </source>
</evidence>
<dbReference type="PANTHER" id="PTHR43798">
    <property type="entry name" value="MONOACYLGLYCEROL LIPASE"/>
    <property type="match status" value="1"/>
</dbReference>
<evidence type="ECO:0000313" key="3">
    <source>
        <dbReference type="EMBL" id="WOJ92578.1"/>
    </source>
</evidence>
<dbReference type="GO" id="GO:0016787">
    <property type="term" value="F:hydrolase activity"/>
    <property type="evidence" value="ECO:0007669"/>
    <property type="project" value="UniProtKB-KW"/>
</dbReference>
<keyword evidence="4" id="KW-1185">Reference proteome</keyword>
<protein>
    <submittedName>
        <fullName evidence="3">Alpha/beta fold hydrolase</fullName>
    </submittedName>
</protein>
<organism evidence="3 4">
    <name type="scientific">Congregibacter variabilis</name>
    <dbReference type="NCBI Taxonomy" id="3081200"/>
    <lineage>
        <taxon>Bacteria</taxon>
        <taxon>Pseudomonadati</taxon>
        <taxon>Pseudomonadota</taxon>
        <taxon>Gammaproteobacteria</taxon>
        <taxon>Cellvibrionales</taxon>
        <taxon>Halieaceae</taxon>
        <taxon>Congregibacter</taxon>
    </lineage>
</organism>
<dbReference type="Gene3D" id="3.40.50.1820">
    <property type="entry name" value="alpha/beta hydrolase"/>
    <property type="match status" value="1"/>
</dbReference>
<reference evidence="3 4" key="1">
    <citation type="submission" date="2023-10" db="EMBL/GenBank/DDBJ databases">
        <title>Two novel species belonging to the OM43/NOR5 clade.</title>
        <authorList>
            <person name="Park M."/>
        </authorList>
    </citation>
    <scope>NUCLEOTIDE SEQUENCE [LARGE SCALE GENOMIC DNA]</scope>
    <source>
        <strain evidence="3 4">IMCC43200</strain>
    </source>
</reference>
<dbReference type="RefSeq" id="WP_407347178.1">
    <property type="nucleotide sequence ID" value="NZ_CP136864.1"/>
</dbReference>
<name>A0ABZ0HZA6_9GAMM</name>
<accession>A0ABZ0HZA6</accession>
<sequence>MTGKQMVLTGLAIIVAGLAVGGWLTKPAALSPIAPVIAAPENIDEYLRNQEAAVAAQFGITEGTEKRVVWAGEPGQRSEYVLVYLHGFSATRQEIAPVPELIAKELKANLFETRLSGHGREQQPLANVSAEQWMNDGAEALAIAKALGDKIILMGTSTGATVALAMARHADFSLVHSLVLVSPNFGPAGGGSGITTGPYGPQLARLILGERRSWVAANPLQEKYWSTDYPTTSIVEMMRLVNLANTLTPEAETPNVMLVYSPQDDVVSVSKLLAGFDTLPAARKKIHKVDNPDSLSAHVLTGDILAPGTSTGIAALVSAFIAES</sequence>
<dbReference type="PANTHER" id="PTHR43798:SF31">
    <property type="entry name" value="AB HYDROLASE SUPERFAMILY PROTEIN YCLE"/>
    <property type="match status" value="1"/>
</dbReference>
<keyword evidence="1 3" id="KW-0378">Hydrolase</keyword>
<dbReference type="SUPFAM" id="SSF53474">
    <property type="entry name" value="alpha/beta-Hydrolases"/>
    <property type="match status" value="1"/>
</dbReference>
<dbReference type="InterPro" id="IPR000073">
    <property type="entry name" value="AB_hydrolase_1"/>
</dbReference>
<evidence type="ECO:0000259" key="2">
    <source>
        <dbReference type="Pfam" id="PF12697"/>
    </source>
</evidence>